<dbReference type="KEGG" id="pmuc:ING2E5A_0102"/>
<dbReference type="RefSeq" id="WP_071135717.1">
    <property type="nucleotide sequence ID" value="NZ_DUQN01000066.1"/>
</dbReference>
<keyword evidence="3" id="KW-1185">Reference proteome</keyword>
<dbReference type="Gene3D" id="3.20.20.150">
    <property type="entry name" value="Divalent-metal-dependent TIM barrel enzymes"/>
    <property type="match status" value="1"/>
</dbReference>
<dbReference type="InterPro" id="IPR013022">
    <property type="entry name" value="Xyl_isomerase-like_TIM-brl"/>
</dbReference>
<dbReference type="PANTHER" id="PTHR12110">
    <property type="entry name" value="HYDROXYPYRUVATE ISOMERASE"/>
    <property type="match status" value="1"/>
</dbReference>
<proteinExistence type="predicted"/>
<organism evidence="2 3">
    <name type="scientific">Petrimonas mucosa</name>
    <dbReference type="NCBI Taxonomy" id="1642646"/>
    <lineage>
        <taxon>Bacteria</taxon>
        <taxon>Pseudomonadati</taxon>
        <taxon>Bacteroidota</taxon>
        <taxon>Bacteroidia</taxon>
        <taxon>Bacteroidales</taxon>
        <taxon>Dysgonomonadaceae</taxon>
        <taxon>Petrimonas</taxon>
    </lineage>
</organism>
<evidence type="ECO:0000259" key="1">
    <source>
        <dbReference type="Pfam" id="PF01261"/>
    </source>
</evidence>
<name>A0A1G4G339_9BACT</name>
<accession>A0A1G4G339</accession>
<dbReference type="InterPro" id="IPR050312">
    <property type="entry name" value="IolE/XylAMocC-like"/>
</dbReference>
<dbReference type="Proteomes" id="UP000178485">
    <property type="component" value="Chromosome i"/>
</dbReference>
<feature type="domain" description="Xylose isomerase-like TIM barrel" evidence="1">
    <location>
        <begin position="196"/>
        <end position="320"/>
    </location>
</feature>
<evidence type="ECO:0000313" key="2">
    <source>
        <dbReference type="EMBL" id="SCM55187.1"/>
    </source>
</evidence>
<dbReference type="InterPro" id="IPR019546">
    <property type="entry name" value="TAT_signal_bac_arc"/>
</dbReference>
<dbReference type="STRING" id="1642646.ING2E5A_0102"/>
<dbReference type="SUPFAM" id="SSF51658">
    <property type="entry name" value="Xylose isomerase-like"/>
    <property type="match status" value="1"/>
</dbReference>
<dbReference type="InterPro" id="IPR006311">
    <property type="entry name" value="TAT_signal"/>
</dbReference>
<gene>
    <name evidence="2" type="ORF">ING2E5A_0102</name>
</gene>
<protein>
    <recommendedName>
        <fullName evidence="1">Xylose isomerase-like TIM barrel domain-containing protein</fullName>
    </recommendedName>
</protein>
<dbReference type="AlphaFoldDB" id="A0A1G4G339"/>
<reference evidence="2 3" key="1">
    <citation type="submission" date="2016-08" db="EMBL/GenBank/DDBJ databases">
        <authorList>
            <person name="Seilhamer J.J."/>
        </authorList>
    </citation>
    <scope>NUCLEOTIDE SEQUENCE [LARGE SCALE GENOMIC DNA]</scope>
    <source>
        <strain evidence="2">ING2-E5A</strain>
    </source>
</reference>
<dbReference type="Pfam" id="PF01261">
    <property type="entry name" value="AP_endonuc_2"/>
    <property type="match status" value="1"/>
</dbReference>
<dbReference type="EMBL" id="LT608328">
    <property type="protein sequence ID" value="SCM55187.1"/>
    <property type="molecule type" value="Genomic_DNA"/>
</dbReference>
<dbReference type="PANTHER" id="PTHR12110:SF41">
    <property type="entry name" value="INOSOSE DEHYDRATASE"/>
    <property type="match status" value="1"/>
</dbReference>
<dbReference type="NCBIfam" id="TIGR01409">
    <property type="entry name" value="TAT_signal_seq"/>
    <property type="match status" value="1"/>
</dbReference>
<dbReference type="PROSITE" id="PS51318">
    <property type="entry name" value="TAT"/>
    <property type="match status" value="1"/>
</dbReference>
<evidence type="ECO:0000313" key="3">
    <source>
        <dbReference type="Proteomes" id="UP000178485"/>
    </source>
</evidence>
<sequence length="338" mass="37628">MEEKRISTKKLSRRGFLGAAAVAAAAVVTPFSTTYGNTGSSARRERVPSSKFRGVQIGAITYSFRDLPGGVDAVLKACVDAGLSSVELMGTGVEEYLGAPLNPLSKRPAGASRKLSDEEKRVQEQYNRDLKEWRRVVGTPEKYAQLRKKFNDAGVNIHIYKWVAGNTEEELDYSFKVAKALGAIGISAELDDKNARLMGPVAARNGMYAILHNHYQYGEPGFDLDRLLAYSPANMLNFDIGHYLGSTGLNPADFIRKYHKRIASIHVKDKTSANNPIQKNTNQVFGQGETPIAEVLRLIQKERWPIYCDIELEYPVASWSTSVKEVRTCMEYCRQILI</sequence>
<dbReference type="InterPro" id="IPR036237">
    <property type="entry name" value="Xyl_isomerase-like_sf"/>
</dbReference>